<dbReference type="EMBL" id="CAJNOQ010013173">
    <property type="protein sequence ID" value="CAF1315889.1"/>
    <property type="molecule type" value="Genomic_DNA"/>
</dbReference>
<dbReference type="EMBL" id="CAJOBC010045123">
    <property type="protein sequence ID" value="CAF4157796.1"/>
    <property type="molecule type" value="Genomic_DNA"/>
</dbReference>
<sequence>MSVSDNEWSDSGSEYFEELESLKNLSAKSTTAPTLSISHTNPVSSVRGSHVSSKSGKATSIHQPNKKYTPYRNNTMQNGHVSIMSKNLAASTPLLVIPPPFSTSNDLHRTSTPYQSSLTNSYSNASMQLLVGKKKKGLFSLLISPAVEDSSIPRNSQERVIHNRSNVTSSRNAEGGTPSTPLGKLEMWLSKPLCMGMNRLNGTILFCFMIFLGLGSFSGLIASLVLYLQGKSYNAQNTIIFHKPGKQTFNFSLVQDRVTDAQWKILGIVVCALMLTTVALAFLTHIYCYKNGYMLSEGDSFYSDDDDSKYESKSSTQGSRYKYKSPADLAPTQLTPGSLSIGITDKQTNTVRALIAHPLEQEIVEDIDTPCLPIHVIQKPEDITHTELRGTRSCQSVSEYLPESLENFILRNTTVIHVPKSSSKQNALVTPLSRSSSKPQVKRVVRVRLEAQKQQFLDEIKLSKHRQQVETIELAQRDKSTTYSKYCEDI</sequence>
<dbReference type="Proteomes" id="UP000663829">
    <property type="component" value="Unassembled WGS sequence"/>
</dbReference>
<feature type="compositionally biased region" description="Polar residues" evidence="1">
    <location>
        <begin position="31"/>
        <end position="42"/>
    </location>
</feature>
<proteinExistence type="predicted"/>
<name>A0A815ES29_9BILA</name>
<keyword evidence="2" id="KW-1133">Transmembrane helix</keyword>
<feature type="compositionally biased region" description="Polar residues" evidence="1">
    <location>
        <begin position="163"/>
        <end position="179"/>
    </location>
</feature>
<organism evidence="3 5">
    <name type="scientific">Didymodactylos carnosus</name>
    <dbReference type="NCBI Taxonomy" id="1234261"/>
    <lineage>
        <taxon>Eukaryota</taxon>
        <taxon>Metazoa</taxon>
        <taxon>Spiralia</taxon>
        <taxon>Gnathifera</taxon>
        <taxon>Rotifera</taxon>
        <taxon>Eurotatoria</taxon>
        <taxon>Bdelloidea</taxon>
        <taxon>Philodinida</taxon>
        <taxon>Philodinidae</taxon>
        <taxon>Didymodactylos</taxon>
    </lineage>
</organism>
<protein>
    <submittedName>
        <fullName evidence="3">Uncharacterized protein</fullName>
    </submittedName>
</protein>
<keyword evidence="2" id="KW-0472">Membrane</keyword>
<dbReference type="OrthoDB" id="10040929at2759"/>
<reference evidence="3" key="1">
    <citation type="submission" date="2021-02" db="EMBL/GenBank/DDBJ databases">
        <authorList>
            <person name="Nowell W R."/>
        </authorList>
    </citation>
    <scope>NUCLEOTIDE SEQUENCE</scope>
</reference>
<feature type="region of interest" description="Disordered" evidence="1">
    <location>
        <begin position="31"/>
        <end position="73"/>
    </location>
</feature>
<dbReference type="Proteomes" id="UP000681722">
    <property type="component" value="Unassembled WGS sequence"/>
</dbReference>
<evidence type="ECO:0000313" key="3">
    <source>
        <dbReference type="EMBL" id="CAF1315889.1"/>
    </source>
</evidence>
<keyword evidence="5" id="KW-1185">Reference proteome</keyword>
<dbReference type="AlphaFoldDB" id="A0A815ES29"/>
<evidence type="ECO:0000313" key="5">
    <source>
        <dbReference type="Proteomes" id="UP000663829"/>
    </source>
</evidence>
<comment type="caution">
    <text evidence="3">The sequence shown here is derived from an EMBL/GenBank/DDBJ whole genome shotgun (WGS) entry which is preliminary data.</text>
</comment>
<feature type="transmembrane region" description="Helical" evidence="2">
    <location>
        <begin position="265"/>
        <end position="288"/>
    </location>
</feature>
<evidence type="ECO:0000256" key="2">
    <source>
        <dbReference type="SAM" id="Phobius"/>
    </source>
</evidence>
<feature type="compositionally biased region" description="Low complexity" evidence="1">
    <location>
        <begin position="43"/>
        <end position="57"/>
    </location>
</feature>
<gene>
    <name evidence="3" type="ORF">GPM918_LOCUS29228</name>
    <name evidence="4" type="ORF">SRO942_LOCUS29794</name>
</gene>
<evidence type="ECO:0000313" key="4">
    <source>
        <dbReference type="EMBL" id="CAF4157796.1"/>
    </source>
</evidence>
<feature type="transmembrane region" description="Helical" evidence="2">
    <location>
        <begin position="204"/>
        <end position="228"/>
    </location>
</feature>
<evidence type="ECO:0000256" key="1">
    <source>
        <dbReference type="SAM" id="MobiDB-lite"/>
    </source>
</evidence>
<feature type="region of interest" description="Disordered" evidence="1">
    <location>
        <begin position="153"/>
        <end position="179"/>
    </location>
</feature>
<keyword evidence="2" id="KW-0812">Transmembrane</keyword>
<accession>A0A815ES29</accession>